<evidence type="ECO:0000313" key="1">
    <source>
        <dbReference type="EMBL" id="CAH2400785.1"/>
    </source>
</evidence>
<name>A0ABM9DVP7_9HYPH</name>
<comment type="caution">
    <text evidence="1">The sequence shown here is derived from an EMBL/GenBank/DDBJ whole genome shotgun (WGS) entry which is preliminary data.</text>
</comment>
<evidence type="ECO:0008006" key="3">
    <source>
        <dbReference type="Google" id="ProtNLM"/>
    </source>
</evidence>
<keyword evidence="2" id="KW-1185">Reference proteome</keyword>
<accession>A0ABM9DVP7</accession>
<dbReference type="EMBL" id="CAKXZS010000019">
    <property type="protein sequence ID" value="CAH2400785.1"/>
    <property type="molecule type" value="Genomic_DNA"/>
</dbReference>
<sequence>MLDECSIMDTLSLLHDWMTATRHPCTADGRTCMASRFSAPRTRLGTAGMSVVMNEADLPETTNGIVRAARGYESVRRDAETTKYFLWRPEVIMLRIWVFLGAVQSMGEALRPLDAKMPNVRVGNRKRALERR</sequence>
<protein>
    <recommendedName>
        <fullName evidence="3">Transposase DDE domain-containing protein</fullName>
    </recommendedName>
</protein>
<dbReference type="Proteomes" id="UP001152604">
    <property type="component" value="Unassembled WGS sequence"/>
</dbReference>
<evidence type="ECO:0000313" key="2">
    <source>
        <dbReference type="Proteomes" id="UP001152604"/>
    </source>
</evidence>
<organism evidence="1 2">
    <name type="scientific">Mesorhizobium ventifaucium</name>
    <dbReference type="NCBI Taxonomy" id="666020"/>
    <lineage>
        <taxon>Bacteria</taxon>
        <taxon>Pseudomonadati</taxon>
        <taxon>Pseudomonadota</taxon>
        <taxon>Alphaproteobacteria</taxon>
        <taxon>Hyphomicrobiales</taxon>
        <taxon>Phyllobacteriaceae</taxon>
        <taxon>Mesorhizobium</taxon>
    </lineage>
</organism>
<gene>
    <name evidence="1" type="ORF">MES4922_260085</name>
</gene>
<reference evidence="1" key="1">
    <citation type="submission" date="2022-03" db="EMBL/GenBank/DDBJ databases">
        <authorList>
            <person name="Brunel B."/>
        </authorList>
    </citation>
    <scope>NUCLEOTIDE SEQUENCE</scope>
    <source>
        <strain evidence="1">STM4922sample</strain>
    </source>
</reference>
<proteinExistence type="predicted"/>